<dbReference type="GO" id="GO:0004674">
    <property type="term" value="F:protein serine/threonine kinase activity"/>
    <property type="evidence" value="ECO:0007669"/>
    <property type="project" value="InterPro"/>
</dbReference>
<keyword evidence="7" id="KW-1185">Reference proteome</keyword>
<dbReference type="PANTHER" id="PTHR24348">
    <property type="entry name" value="SERINE/THREONINE-PROTEIN KINASE UNC-51-RELATED"/>
    <property type="match status" value="1"/>
</dbReference>
<evidence type="ECO:0000256" key="2">
    <source>
        <dbReference type="ARBA" id="ARBA00022840"/>
    </source>
</evidence>
<feature type="region of interest" description="Disordered" evidence="4">
    <location>
        <begin position="484"/>
        <end position="524"/>
    </location>
</feature>
<proteinExistence type="predicted"/>
<feature type="region of interest" description="Disordered" evidence="4">
    <location>
        <begin position="18"/>
        <end position="44"/>
    </location>
</feature>
<feature type="compositionally biased region" description="Acidic residues" evidence="4">
    <location>
        <begin position="18"/>
        <end position="28"/>
    </location>
</feature>
<keyword evidence="1 3" id="KW-0547">Nucleotide-binding</keyword>
<feature type="compositionally biased region" description="Low complexity" evidence="4">
    <location>
        <begin position="29"/>
        <end position="44"/>
    </location>
</feature>
<dbReference type="VEuPathDB" id="AmoebaDB:NAEGRDRAFT_75871"/>
<evidence type="ECO:0000256" key="1">
    <source>
        <dbReference type="ARBA" id="ARBA00022741"/>
    </source>
</evidence>
<dbReference type="GO" id="GO:0005737">
    <property type="term" value="C:cytoplasm"/>
    <property type="evidence" value="ECO:0007669"/>
    <property type="project" value="TreeGrafter"/>
</dbReference>
<dbReference type="PROSITE" id="PS00107">
    <property type="entry name" value="PROTEIN_KINASE_ATP"/>
    <property type="match status" value="1"/>
</dbReference>
<dbReference type="Gene3D" id="1.10.510.10">
    <property type="entry name" value="Transferase(Phosphotransferase) domain 1"/>
    <property type="match status" value="1"/>
</dbReference>
<dbReference type="eggNOG" id="KOG0595">
    <property type="taxonomic scope" value="Eukaryota"/>
</dbReference>
<dbReference type="InParanoid" id="D2W399"/>
<dbReference type="InterPro" id="IPR045269">
    <property type="entry name" value="Atg1-like"/>
</dbReference>
<dbReference type="EMBL" id="GG738930">
    <property type="protein sequence ID" value="EFC36479.1"/>
    <property type="molecule type" value="Genomic_DNA"/>
</dbReference>
<reference evidence="6 7" key="1">
    <citation type="journal article" date="2010" name="Cell">
        <title>The genome of Naegleria gruberi illuminates early eukaryotic versatility.</title>
        <authorList>
            <person name="Fritz-Laylin L.K."/>
            <person name="Prochnik S.E."/>
            <person name="Ginger M.L."/>
            <person name="Dacks J.B."/>
            <person name="Carpenter M.L."/>
            <person name="Field M.C."/>
            <person name="Kuo A."/>
            <person name="Paredez A."/>
            <person name="Chapman J."/>
            <person name="Pham J."/>
            <person name="Shu S."/>
            <person name="Neupane R."/>
            <person name="Cipriano M."/>
            <person name="Mancuso J."/>
            <person name="Tu H."/>
            <person name="Salamov A."/>
            <person name="Lindquist E."/>
            <person name="Shapiro H."/>
            <person name="Lucas S."/>
            <person name="Grigoriev I.V."/>
            <person name="Cande W.Z."/>
            <person name="Fulton C."/>
            <person name="Rokhsar D.S."/>
            <person name="Dawson S.C."/>
        </authorList>
    </citation>
    <scope>NUCLEOTIDE SEQUENCE [LARGE SCALE GENOMIC DNA]</scope>
    <source>
        <strain evidence="6 7">NEG-M</strain>
    </source>
</reference>
<dbReference type="SUPFAM" id="SSF56112">
    <property type="entry name" value="Protein kinase-like (PK-like)"/>
    <property type="match status" value="1"/>
</dbReference>
<gene>
    <name evidence="6" type="ORF">NAEGRDRAFT_75871</name>
</gene>
<feature type="compositionally biased region" description="Low complexity" evidence="4">
    <location>
        <begin position="100"/>
        <end position="120"/>
    </location>
</feature>
<organism evidence="7">
    <name type="scientific">Naegleria gruberi</name>
    <name type="common">Amoeba</name>
    <dbReference type="NCBI Taxonomy" id="5762"/>
    <lineage>
        <taxon>Eukaryota</taxon>
        <taxon>Discoba</taxon>
        <taxon>Heterolobosea</taxon>
        <taxon>Tetramitia</taxon>
        <taxon>Eutetramitia</taxon>
        <taxon>Vahlkampfiidae</taxon>
        <taxon>Naegleria</taxon>
    </lineage>
</organism>
<dbReference type="InterPro" id="IPR017441">
    <property type="entry name" value="Protein_kinase_ATP_BS"/>
</dbReference>
<dbReference type="KEGG" id="ngr:NAEGRDRAFT_75871"/>
<dbReference type="InterPro" id="IPR008271">
    <property type="entry name" value="Ser/Thr_kinase_AS"/>
</dbReference>
<evidence type="ECO:0000313" key="6">
    <source>
        <dbReference type="EMBL" id="EFC36479.1"/>
    </source>
</evidence>
<evidence type="ECO:0000256" key="3">
    <source>
        <dbReference type="PROSITE-ProRule" id="PRU10141"/>
    </source>
</evidence>
<dbReference type="AlphaFoldDB" id="D2W399"/>
<dbReference type="FunFam" id="1.10.510.10:FF:000571">
    <property type="entry name" value="Maternal embryonic leucine zipper kinase"/>
    <property type="match status" value="1"/>
</dbReference>
<dbReference type="PROSITE" id="PS00108">
    <property type="entry name" value="PROTEIN_KINASE_ST"/>
    <property type="match status" value="1"/>
</dbReference>
<dbReference type="RefSeq" id="XP_002669223.1">
    <property type="nucleotide sequence ID" value="XM_002669177.1"/>
</dbReference>
<dbReference type="GO" id="GO:0005524">
    <property type="term" value="F:ATP binding"/>
    <property type="evidence" value="ECO:0007669"/>
    <property type="project" value="UniProtKB-UniRule"/>
</dbReference>
<dbReference type="Proteomes" id="UP000006671">
    <property type="component" value="Unassembled WGS sequence"/>
</dbReference>
<keyword evidence="2 3" id="KW-0067">ATP-binding</keyword>
<accession>D2W399</accession>
<feature type="domain" description="Protein kinase" evidence="5">
    <location>
        <begin position="168"/>
        <end position="446"/>
    </location>
</feature>
<dbReference type="Pfam" id="PF00069">
    <property type="entry name" value="Pkinase"/>
    <property type="match status" value="1"/>
</dbReference>
<dbReference type="PROSITE" id="PS50011">
    <property type="entry name" value="PROTEIN_KINASE_DOM"/>
    <property type="match status" value="1"/>
</dbReference>
<feature type="region of interest" description="Disordered" evidence="4">
    <location>
        <begin position="99"/>
        <end position="134"/>
    </location>
</feature>
<dbReference type="InterPro" id="IPR011009">
    <property type="entry name" value="Kinase-like_dom_sf"/>
</dbReference>
<evidence type="ECO:0000259" key="5">
    <source>
        <dbReference type="PROSITE" id="PS50011"/>
    </source>
</evidence>
<name>D2W399_NAEGR</name>
<dbReference type="STRING" id="5762.D2W399"/>
<evidence type="ECO:0000313" key="7">
    <source>
        <dbReference type="Proteomes" id="UP000006671"/>
    </source>
</evidence>
<dbReference type="OMA" id="FIANDMA"/>
<dbReference type="SMART" id="SM00220">
    <property type="entry name" value="S_TKc"/>
    <property type="match status" value="1"/>
</dbReference>
<dbReference type="GO" id="GO:0010506">
    <property type="term" value="P:regulation of autophagy"/>
    <property type="evidence" value="ECO:0007669"/>
    <property type="project" value="InterPro"/>
</dbReference>
<sequence length="740" mass="83379">MSTKRIREGIFIVEENNNDDSVVVDDDNNNGSSGSSDGNNSFDSAATTATATTTTTIETIGVSTTITRKLDETNKSSRLVKVGEEDSIRSSSDINLSEFKVPSSASPSSSPRNVNSKSSPASSGTTVVVTPEQKKKRVATTHRVQSSGGLVYQSDKKEKAKKVGDFLIFIDSKLGSGSYASVYEGMHSITKQQVAIKVIDKKILNSSNLKYFSSEIKIMRDLDSDYCIRMVEFLETHHNCYVVLEFCGGGDLNDLIKKRSPLVFNNNGRMKERFLKKLIYQLSEGVEYLNRKQIMHRDLKPANLLFSKPMEIIDNGDDDYDIDFGTLKIADLGLAKELDTNKLAQTVCGTPMFMAPEIMHYLAGKQVTYDIKADLWSIGVIIYLLCYGNLPFIANDMAQQYRRVMSGTSFPTRDTSPELIDLLKGLLTFDPNSRFDFDQFYNHPYIVNIRNEQRKSSEPNVIQLSSLEEEYDIIDPLEIQGIPSTPDDIIISTTDISTNSTPTPSPIVASSSSTSTQQPPSLTDSTEKKNLIILFDEKFEPNPDLYISKTYTIESSLEKYPIVIFDFSELASSPEDKPTLDNVERNLQISWVLAEMALNFERTSKITESFALYLRSTQLLQNCTPFLSRIPPSDRKTALMSFMNHLLNDVFKRTEKLHSKTKLLEPSKCKDITNVMYLSAIELTKEACCWEMIGYPKWTALYNRAFYLLSYLSELTKENKEDNNKILHLTKIIQSKLMKQ</sequence>
<dbReference type="GeneID" id="8862695"/>
<dbReference type="OrthoDB" id="346907at2759"/>
<feature type="binding site" evidence="3">
    <location>
        <position position="197"/>
    </location>
    <ligand>
        <name>ATP</name>
        <dbReference type="ChEBI" id="CHEBI:30616"/>
    </ligand>
</feature>
<protein>
    <submittedName>
        <fullName evidence="6">Predicted protein</fullName>
    </submittedName>
</protein>
<evidence type="ECO:0000256" key="4">
    <source>
        <dbReference type="SAM" id="MobiDB-lite"/>
    </source>
</evidence>
<dbReference type="InterPro" id="IPR000719">
    <property type="entry name" value="Prot_kinase_dom"/>
</dbReference>